<reference evidence="1 2" key="1">
    <citation type="submission" date="2020-12" db="EMBL/GenBank/DDBJ databases">
        <title>Concerted genomic and epigenomic changes stabilize Arabidopsis allopolyploids.</title>
        <authorList>
            <person name="Chen Z."/>
        </authorList>
    </citation>
    <scope>NUCLEOTIDE SEQUENCE [LARGE SCALE GENOMIC DNA]</scope>
    <source>
        <strain evidence="1">As9502</strain>
        <tissue evidence="1">Leaf</tissue>
    </source>
</reference>
<name>A0A8T2B7B2_ARASU</name>
<evidence type="ECO:0000313" key="1">
    <source>
        <dbReference type="EMBL" id="KAG7582645.1"/>
    </source>
</evidence>
<sequence length="109" mass="12083">MQVVCSSPGLVLIFPDSNVPGGVLSASFSKVTFVKRALIIVCYMYKSSIIEEKILCLSRLLTLSNNVDSQNDFTFITLCVFSLPCCSFFKKSKDHVHLSILDDSDNIII</sequence>
<protein>
    <submittedName>
        <fullName evidence="1">Uncharacterized protein</fullName>
    </submittedName>
</protein>
<comment type="caution">
    <text evidence="1">The sequence shown here is derived from an EMBL/GenBank/DDBJ whole genome shotgun (WGS) entry which is preliminary data.</text>
</comment>
<accession>A0A8T2B7B2</accession>
<dbReference type="EMBL" id="JAEFBJ010000008">
    <property type="protein sequence ID" value="KAG7582645.1"/>
    <property type="molecule type" value="Genomic_DNA"/>
</dbReference>
<organism evidence="1 2">
    <name type="scientific">Arabidopsis suecica</name>
    <name type="common">Swedish thale-cress</name>
    <name type="synonym">Cardaminopsis suecica</name>
    <dbReference type="NCBI Taxonomy" id="45249"/>
    <lineage>
        <taxon>Eukaryota</taxon>
        <taxon>Viridiplantae</taxon>
        <taxon>Streptophyta</taxon>
        <taxon>Embryophyta</taxon>
        <taxon>Tracheophyta</taxon>
        <taxon>Spermatophyta</taxon>
        <taxon>Magnoliopsida</taxon>
        <taxon>eudicotyledons</taxon>
        <taxon>Gunneridae</taxon>
        <taxon>Pentapetalae</taxon>
        <taxon>rosids</taxon>
        <taxon>malvids</taxon>
        <taxon>Brassicales</taxon>
        <taxon>Brassicaceae</taxon>
        <taxon>Camelineae</taxon>
        <taxon>Arabidopsis</taxon>
    </lineage>
</organism>
<proteinExistence type="predicted"/>
<evidence type="ECO:0000313" key="2">
    <source>
        <dbReference type="Proteomes" id="UP000694251"/>
    </source>
</evidence>
<gene>
    <name evidence="1" type="ORF">ISN44_As08g022170</name>
</gene>
<keyword evidence="2" id="KW-1185">Reference proteome</keyword>
<dbReference type="Proteomes" id="UP000694251">
    <property type="component" value="Chromosome 8"/>
</dbReference>
<dbReference type="AlphaFoldDB" id="A0A8T2B7B2"/>